<proteinExistence type="predicted"/>
<dbReference type="Proteomes" id="UP000521943">
    <property type="component" value="Unassembled WGS sequence"/>
</dbReference>
<evidence type="ECO:0008006" key="3">
    <source>
        <dbReference type="Google" id="ProtNLM"/>
    </source>
</evidence>
<accession>A0A8H6HAG0</accession>
<comment type="caution">
    <text evidence="1">The sequence shown here is derived from an EMBL/GenBank/DDBJ whole genome shotgun (WGS) entry which is preliminary data.</text>
</comment>
<gene>
    <name evidence="1" type="ORF">DFP72DRAFT_153998</name>
</gene>
<keyword evidence="2" id="KW-1185">Reference proteome</keyword>
<name>A0A8H6HAG0_9AGAR</name>
<evidence type="ECO:0000313" key="2">
    <source>
        <dbReference type="Proteomes" id="UP000521943"/>
    </source>
</evidence>
<dbReference type="OrthoDB" id="2884925at2759"/>
<evidence type="ECO:0000313" key="1">
    <source>
        <dbReference type="EMBL" id="KAF6742870.1"/>
    </source>
</evidence>
<organism evidence="1 2">
    <name type="scientific">Ephemerocybe angulata</name>
    <dbReference type="NCBI Taxonomy" id="980116"/>
    <lineage>
        <taxon>Eukaryota</taxon>
        <taxon>Fungi</taxon>
        <taxon>Dikarya</taxon>
        <taxon>Basidiomycota</taxon>
        <taxon>Agaricomycotina</taxon>
        <taxon>Agaricomycetes</taxon>
        <taxon>Agaricomycetidae</taxon>
        <taxon>Agaricales</taxon>
        <taxon>Agaricineae</taxon>
        <taxon>Psathyrellaceae</taxon>
        <taxon>Ephemerocybe</taxon>
    </lineage>
</organism>
<sequence length="287" mass="32594">MSSPPATEAQIDLDREIARLELQLIDLKRRRNTLSPISMIPPEILSNIFFLALRFLQVDGDTLEDKVEPDVTKRAICAVSHQWRETAFTEPKLWMEVHVRDSTATKYLDLVGKNLRENQEVYVEARGINRNHLAVLHILALIKSGKTRLKRLVINASQTNVIRNILRASSLRFEETVALDLSYYYDPHVGGIATTQDIAAVFPHIRELRLMTKGLPSTLDVLRLPNITDLSLMVYHGFATVDIHQFFNILKSAKHLVYFTLFIAFEGTTIQGCVVVNRGRAPPPEEV</sequence>
<protein>
    <recommendedName>
        <fullName evidence="3">F-box domain-containing protein</fullName>
    </recommendedName>
</protein>
<dbReference type="EMBL" id="JACGCI010000163">
    <property type="protein sequence ID" value="KAF6742870.1"/>
    <property type="molecule type" value="Genomic_DNA"/>
</dbReference>
<dbReference type="AlphaFoldDB" id="A0A8H6HAG0"/>
<reference evidence="1 2" key="1">
    <citation type="submission" date="2020-07" db="EMBL/GenBank/DDBJ databases">
        <title>Comparative genomics of pyrophilous fungi reveals a link between fire events and developmental genes.</title>
        <authorList>
            <consortium name="DOE Joint Genome Institute"/>
            <person name="Steindorff A.S."/>
            <person name="Carver A."/>
            <person name="Calhoun S."/>
            <person name="Stillman K."/>
            <person name="Liu H."/>
            <person name="Lipzen A."/>
            <person name="Pangilinan J."/>
            <person name="Labutti K."/>
            <person name="Bruns T.D."/>
            <person name="Grigoriev I.V."/>
        </authorList>
    </citation>
    <scope>NUCLEOTIDE SEQUENCE [LARGE SCALE GENOMIC DNA]</scope>
    <source>
        <strain evidence="1 2">CBS 144469</strain>
    </source>
</reference>